<keyword evidence="8" id="KW-1185">Reference proteome</keyword>
<dbReference type="InterPro" id="IPR006139">
    <property type="entry name" value="D-isomer_2_OHA_DH_cat_dom"/>
</dbReference>
<protein>
    <recommendedName>
        <fullName evidence="9">Hydroxyacid dehydrogenase</fullName>
    </recommendedName>
</protein>
<dbReference type="InterPro" id="IPR029753">
    <property type="entry name" value="D-isomer_DH_CS"/>
</dbReference>
<accession>A0A917XTE3</accession>
<dbReference type="PROSITE" id="PS00671">
    <property type="entry name" value="D_2_HYDROXYACID_DH_3"/>
    <property type="match status" value="1"/>
</dbReference>
<evidence type="ECO:0000256" key="3">
    <source>
        <dbReference type="ARBA" id="ARBA00023027"/>
    </source>
</evidence>
<organism evidence="7 8">
    <name type="scientific">Oceanobacillus indicireducens</name>
    <dbReference type="NCBI Taxonomy" id="1004261"/>
    <lineage>
        <taxon>Bacteria</taxon>
        <taxon>Bacillati</taxon>
        <taxon>Bacillota</taxon>
        <taxon>Bacilli</taxon>
        <taxon>Bacillales</taxon>
        <taxon>Bacillaceae</taxon>
        <taxon>Oceanobacillus</taxon>
    </lineage>
</organism>
<dbReference type="RefSeq" id="WP_229782564.1">
    <property type="nucleotide sequence ID" value="NZ_BMOS01000004.1"/>
</dbReference>
<name>A0A917XTE3_9BACI</name>
<evidence type="ECO:0000313" key="8">
    <source>
        <dbReference type="Proteomes" id="UP000624041"/>
    </source>
</evidence>
<comment type="caution">
    <text evidence="7">The sequence shown here is derived from an EMBL/GenBank/DDBJ whole genome shotgun (WGS) entry which is preliminary data.</text>
</comment>
<feature type="domain" description="D-isomer specific 2-hydroxyacid dehydrogenase NAD-binding" evidence="6">
    <location>
        <begin position="110"/>
        <end position="291"/>
    </location>
</feature>
<evidence type="ECO:0000259" key="5">
    <source>
        <dbReference type="Pfam" id="PF00389"/>
    </source>
</evidence>
<evidence type="ECO:0000256" key="4">
    <source>
        <dbReference type="RuleBase" id="RU003719"/>
    </source>
</evidence>
<dbReference type="EMBL" id="BMOS01000004">
    <property type="protein sequence ID" value="GGN52860.1"/>
    <property type="molecule type" value="Genomic_DNA"/>
</dbReference>
<evidence type="ECO:0008006" key="9">
    <source>
        <dbReference type="Google" id="ProtNLM"/>
    </source>
</evidence>
<keyword evidence="2 4" id="KW-0560">Oxidoreductase</keyword>
<evidence type="ECO:0000256" key="1">
    <source>
        <dbReference type="ARBA" id="ARBA00005854"/>
    </source>
</evidence>
<dbReference type="SUPFAM" id="SSF51735">
    <property type="entry name" value="NAD(P)-binding Rossmann-fold domains"/>
    <property type="match status" value="1"/>
</dbReference>
<reference evidence="7" key="2">
    <citation type="submission" date="2020-09" db="EMBL/GenBank/DDBJ databases">
        <authorList>
            <person name="Sun Q."/>
            <person name="Ohkuma M."/>
        </authorList>
    </citation>
    <scope>NUCLEOTIDE SEQUENCE</scope>
    <source>
        <strain evidence="7">JCM 17251</strain>
    </source>
</reference>
<feature type="domain" description="D-isomer specific 2-hydroxyacid dehydrogenase catalytic" evidence="5">
    <location>
        <begin position="14"/>
        <end position="323"/>
    </location>
</feature>
<dbReference type="PANTHER" id="PTHR42789">
    <property type="entry name" value="D-ISOMER SPECIFIC 2-HYDROXYACID DEHYDROGENASE FAMILY PROTEIN (AFU_ORTHOLOGUE AFUA_6G10090)"/>
    <property type="match status" value="1"/>
</dbReference>
<evidence type="ECO:0000256" key="2">
    <source>
        <dbReference type="ARBA" id="ARBA00023002"/>
    </source>
</evidence>
<gene>
    <name evidence="7" type="ORF">GCM10007971_08920</name>
</gene>
<dbReference type="Gene3D" id="3.40.50.720">
    <property type="entry name" value="NAD(P)-binding Rossmann-like Domain"/>
    <property type="match status" value="2"/>
</dbReference>
<dbReference type="InterPro" id="IPR006140">
    <property type="entry name" value="D-isomer_DH_NAD-bd"/>
</dbReference>
<sequence length="331" mass="36203">MKSIHIVQILSMYHTDGEDVLNENAKVTKFDTFDEKEIISFLNNNKVDGIILRAPARITPAILDACENVKAISGAGVGLDNIDVDYATKKGIRILHAPKINTNSTAEHAVSLILAVMKNIVKFNDEMEKGNYSYRDGKYTSELKGKTLGLVGFGSISQRVAKIMKHGFEMNVTAYVRRIPEERQKIANTIGVELTKDMGEVFKNSDVISLHIPLNENTDGSIDKTYFDMMKLDAVLINTARGGVINEGDLVAAIKNKQIRAAGVDVFRVEPAPADHPFLGVEEIIKTPHIGGISLEAAKQTSTTIASNLIKAVEGEQLPTIVNWDELSAGE</sequence>
<keyword evidence="3" id="KW-0520">NAD</keyword>
<dbReference type="SUPFAM" id="SSF52283">
    <property type="entry name" value="Formate/glycerate dehydrogenase catalytic domain-like"/>
    <property type="match status" value="1"/>
</dbReference>
<dbReference type="Pfam" id="PF02826">
    <property type="entry name" value="2-Hacid_dh_C"/>
    <property type="match status" value="1"/>
</dbReference>
<reference evidence="7" key="1">
    <citation type="journal article" date="2014" name="Int. J. Syst. Evol. Microbiol.">
        <title>Complete genome sequence of Corynebacterium casei LMG S-19264T (=DSM 44701T), isolated from a smear-ripened cheese.</title>
        <authorList>
            <consortium name="US DOE Joint Genome Institute (JGI-PGF)"/>
            <person name="Walter F."/>
            <person name="Albersmeier A."/>
            <person name="Kalinowski J."/>
            <person name="Ruckert C."/>
        </authorList>
    </citation>
    <scope>NUCLEOTIDE SEQUENCE</scope>
    <source>
        <strain evidence="7">JCM 17251</strain>
    </source>
</reference>
<evidence type="ECO:0000259" key="6">
    <source>
        <dbReference type="Pfam" id="PF02826"/>
    </source>
</evidence>
<dbReference type="GO" id="GO:0016616">
    <property type="term" value="F:oxidoreductase activity, acting on the CH-OH group of donors, NAD or NADP as acceptor"/>
    <property type="evidence" value="ECO:0007669"/>
    <property type="project" value="InterPro"/>
</dbReference>
<dbReference type="InterPro" id="IPR036291">
    <property type="entry name" value="NAD(P)-bd_dom_sf"/>
</dbReference>
<dbReference type="GO" id="GO:0051287">
    <property type="term" value="F:NAD binding"/>
    <property type="evidence" value="ECO:0007669"/>
    <property type="project" value="InterPro"/>
</dbReference>
<comment type="similarity">
    <text evidence="1 4">Belongs to the D-isomer specific 2-hydroxyacid dehydrogenase family.</text>
</comment>
<dbReference type="InterPro" id="IPR050857">
    <property type="entry name" value="D-2-hydroxyacid_DH"/>
</dbReference>
<evidence type="ECO:0000313" key="7">
    <source>
        <dbReference type="EMBL" id="GGN52860.1"/>
    </source>
</evidence>
<dbReference type="Proteomes" id="UP000624041">
    <property type="component" value="Unassembled WGS sequence"/>
</dbReference>
<dbReference type="AlphaFoldDB" id="A0A917XTE3"/>
<dbReference type="Pfam" id="PF00389">
    <property type="entry name" value="2-Hacid_dh"/>
    <property type="match status" value="1"/>
</dbReference>
<proteinExistence type="inferred from homology"/>
<dbReference type="PANTHER" id="PTHR42789:SF1">
    <property type="entry name" value="D-ISOMER SPECIFIC 2-HYDROXYACID DEHYDROGENASE FAMILY PROTEIN (AFU_ORTHOLOGUE AFUA_6G10090)"/>
    <property type="match status" value="1"/>
</dbReference>